<feature type="compositionally biased region" description="Basic residues" evidence="3">
    <location>
        <begin position="78"/>
        <end position="90"/>
    </location>
</feature>
<feature type="region of interest" description="Disordered" evidence="3">
    <location>
        <begin position="73"/>
        <end position="148"/>
    </location>
</feature>
<accession>A0A9W8RUC8</accession>
<dbReference type="Gene3D" id="4.10.240.10">
    <property type="entry name" value="Zn(2)-C6 fungal-type DNA-binding domain"/>
    <property type="match status" value="1"/>
</dbReference>
<keyword evidence="2" id="KW-0539">Nucleus</keyword>
<evidence type="ECO:0000313" key="5">
    <source>
        <dbReference type="EMBL" id="KAJ4256259.1"/>
    </source>
</evidence>
<dbReference type="PANTHER" id="PTHR37534:SF46">
    <property type="entry name" value="ZN(II)2CYS6 TRANSCRIPTION FACTOR (EUROFUNG)"/>
    <property type="match status" value="1"/>
</dbReference>
<gene>
    <name evidence="5" type="ORF">NW762_009339</name>
</gene>
<evidence type="ECO:0000259" key="4">
    <source>
        <dbReference type="PROSITE" id="PS50048"/>
    </source>
</evidence>
<protein>
    <recommendedName>
        <fullName evidence="4">Zn(2)-C6 fungal-type domain-containing protein</fullName>
    </recommendedName>
</protein>
<dbReference type="InterPro" id="IPR001138">
    <property type="entry name" value="Zn2Cys6_DnaBD"/>
</dbReference>
<sequence length="652" mass="72543">MPADSPQEPEPRQTASGQPRKPRSKSFSGCWTCRAKHVKCDEAKPSCNRCRRAGLECEGYGVRISWASVRNPSTYRRGSSRRRAAHKATTRLRQFGDLESIGETASEQDTPPAGGSDGSEQGDVPLNEGPSELSPGTQSNTSPFIQSQQPALGQDTFMDQLNTRIFHSYELLGQGLATGTPYVPIQPEQPQLPLLHLGQNFGQGSGPQDDLSNTDGTSTPVNIGDISSGSLPLPGVSEPVSHASSPANPRTQRRKITRHLDILPNPALQCELLEHWTLDLCDSLNPVPGVLNPMRNAMMPIALEGSRTDSEKSTGATALFHLICSASAFHLAKKRESQESRRALENVALEHHNLGITHLARNIRHSKDRSHCVALLASIIMCIMNEAVTLPTTFWRLHFRGAVEWVNHIDPQVWNQNEAASAVYQMFRGMATVVQAQLLFDGHEISHWEFTNDLGPQPEPYVLYMALGLPQAILQGIHAMNVFQMRKKSSDNIPSPDELDRLELELYLSVPNKPDASASKEYGDLIYHHGCTFYYAALIHMKRTVKDIPLAEVKPLVEKALPHLEALQSCTSQRFSPMIWPVAIIAFEIADVTLQQRMLKCLNFFEERSDLAIWSQITHLVKELWVLRKREGVNMKWHQTALGSMSDSFMLL</sequence>
<evidence type="ECO:0000313" key="6">
    <source>
        <dbReference type="Proteomes" id="UP001152049"/>
    </source>
</evidence>
<dbReference type="SMART" id="SM00066">
    <property type="entry name" value="GAL4"/>
    <property type="match status" value="1"/>
</dbReference>
<evidence type="ECO:0000256" key="1">
    <source>
        <dbReference type="ARBA" id="ARBA00004123"/>
    </source>
</evidence>
<feature type="region of interest" description="Disordered" evidence="3">
    <location>
        <begin position="197"/>
        <end position="251"/>
    </location>
</feature>
<dbReference type="CDD" id="cd00067">
    <property type="entry name" value="GAL4"/>
    <property type="match status" value="1"/>
</dbReference>
<evidence type="ECO:0000256" key="3">
    <source>
        <dbReference type="SAM" id="MobiDB-lite"/>
    </source>
</evidence>
<dbReference type="OrthoDB" id="5130013at2759"/>
<dbReference type="GO" id="GO:0000981">
    <property type="term" value="F:DNA-binding transcription factor activity, RNA polymerase II-specific"/>
    <property type="evidence" value="ECO:0007669"/>
    <property type="project" value="InterPro"/>
</dbReference>
<dbReference type="InterPro" id="IPR036864">
    <property type="entry name" value="Zn2-C6_fun-type_DNA-bd_sf"/>
</dbReference>
<comment type="subcellular location">
    <subcellularLocation>
        <location evidence="1">Nucleus</location>
    </subcellularLocation>
</comment>
<dbReference type="Proteomes" id="UP001152049">
    <property type="component" value="Unassembled WGS sequence"/>
</dbReference>
<organism evidence="5 6">
    <name type="scientific">Fusarium torreyae</name>
    <dbReference type="NCBI Taxonomy" id="1237075"/>
    <lineage>
        <taxon>Eukaryota</taxon>
        <taxon>Fungi</taxon>
        <taxon>Dikarya</taxon>
        <taxon>Ascomycota</taxon>
        <taxon>Pezizomycotina</taxon>
        <taxon>Sordariomycetes</taxon>
        <taxon>Hypocreomycetidae</taxon>
        <taxon>Hypocreales</taxon>
        <taxon>Nectriaceae</taxon>
        <taxon>Fusarium</taxon>
    </lineage>
</organism>
<feature type="compositionally biased region" description="Polar residues" evidence="3">
    <location>
        <begin position="210"/>
        <end position="230"/>
    </location>
</feature>
<dbReference type="SUPFAM" id="SSF57701">
    <property type="entry name" value="Zn2/Cys6 DNA-binding domain"/>
    <property type="match status" value="1"/>
</dbReference>
<dbReference type="GO" id="GO:0008270">
    <property type="term" value="F:zinc ion binding"/>
    <property type="evidence" value="ECO:0007669"/>
    <property type="project" value="InterPro"/>
</dbReference>
<feature type="compositionally biased region" description="Polar residues" evidence="3">
    <location>
        <begin position="134"/>
        <end position="148"/>
    </location>
</feature>
<feature type="domain" description="Zn(2)-C6 fungal-type" evidence="4">
    <location>
        <begin position="29"/>
        <end position="57"/>
    </location>
</feature>
<dbReference type="Pfam" id="PF00172">
    <property type="entry name" value="Zn_clus"/>
    <property type="match status" value="1"/>
</dbReference>
<feature type="region of interest" description="Disordered" evidence="3">
    <location>
        <begin position="1"/>
        <end position="28"/>
    </location>
</feature>
<proteinExistence type="predicted"/>
<dbReference type="PANTHER" id="PTHR37534">
    <property type="entry name" value="TRANSCRIPTIONAL ACTIVATOR PROTEIN UGA3"/>
    <property type="match status" value="1"/>
</dbReference>
<dbReference type="Pfam" id="PF11951">
    <property type="entry name" value="Fungal_trans_2"/>
    <property type="match status" value="1"/>
</dbReference>
<evidence type="ECO:0000256" key="2">
    <source>
        <dbReference type="ARBA" id="ARBA00023242"/>
    </source>
</evidence>
<dbReference type="InterPro" id="IPR021858">
    <property type="entry name" value="Fun_TF"/>
</dbReference>
<dbReference type="AlphaFoldDB" id="A0A9W8RUC8"/>
<dbReference type="EMBL" id="JAOQAZ010000019">
    <property type="protein sequence ID" value="KAJ4256259.1"/>
    <property type="molecule type" value="Genomic_DNA"/>
</dbReference>
<dbReference type="PROSITE" id="PS00463">
    <property type="entry name" value="ZN2_CY6_FUNGAL_1"/>
    <property type="match status" value="1"/>
</dbReference>
<name>A0A9W8RUC8_9HYPO</name>
<comment type="caution">
    <text evidence="5">The sequence shown here is derived from an EMBL/GenBank/DDBJ whole genome shotgun (WGS) entry which is preliminary data.</text>
</comment>
<keyword evidence="6" id="KW-1185">Reference proteome</keyword>
<dbReference type="GO" id="GO:0005634">
    <property type="term" value="C:nucleus"/>
    <property type="evidence" value="ECO:0007669"/>
    <property type="project" value="UniProtKB-SubCell"/>
</dbReference>
<dbReference type="PROSITE" id="PS50048">
    <property type="entry name" value="ZN2_CY6_FUNGAL_2"/>
    <property type="match status" value="1"/>
</dbReference>
<reference evidence="5" key="1">
    <citation type="submission" date="2022-09" db="EMBL/GenBank/DDBJ databases">
        <title>Fusarium specimens isolated from Avocado Roots.</title>
        <authorList>
            <person name="Stajich J."/>
            <person name="Roper C."/>
            <person name="Heimlech-Rivalta G."/>
        </authorList>
    </citation>
    <scope>NUCLEOTIDE SEQUENCE</scope>
    <source>
        <strain evidence="5">CF00136</strain>
    </source>
</reference>